<keyword evidence="3" id="KW-1185">Reference proteome</keyword>
<gene>
    <name evidence="2" type="ORF">COHA_008126</name>
</gene>
<proteinExistence type="predicted"/>
<dbReference type="Proteomes" id="UP001205105">
    <property type="component" value="Unassembled WGS sequence"/>
</dbReference>
<keyword evidence="1" id="KW-0472">Membrane</keyword>
<keyword evidence="1" id="KW-1133">Transmembrane helix</keyword>
<feature type="transmembrane region" description="Helical" evidence="1">
    <location>
        <begin position="64"/>
        <end position="82"/>
    </location>
</feature>
<name>A0AAD5H3H4_9CHLO</name>
<evidence type="ECO:0000313" key="2">
    <source>
        <dbReference type="EMBL" id="KAI7838042.1"/>
    </source>
</evidence>
<accession>A0AAD5H3H4</accession>
<keyword evidence="1" id="KW-0812">Transmembrane</keyword>
<organism evidence="2 3">
    <name type="scientific">Chlorella ohadii</name>
    <dbReference type="NCBI Taxonomy" id="2649997"/>
    <lineage>
        <taxon>Eukaryota</taxon>
        <taxon>Viridiplantae</taxon>
        <taxon>Chlorophyta</taxon>
        <taxon>core chlorophytes</taxon>
        <taxon>Trebouxiophyceae</taxon>
        <taxon>Chlorellales</taxon>
        <taxon>Chlorellaceae</taxon>
        <taxon>Chlorella clade</taxon>
        <taxon>Chlorella</taxon>
    </lineage>
</organism>
<evidence type="ECO:0000256" key="1">
    <source>
        <dbReference type="SAM" id="Phobius"/>
    </source>
</evidence>
<dbReference type="AlphaFoldDB" id="A0AAD5H3H4"/>
<reference evidence="2" key="1">
    <citation type="submission" date="2020-11" db="EMBL/GenBank/DDBJ databases">
        <title>Chlorella ohadii genome sequencing and assembly.</title>
        <authorList>
            <person name="Murik O."/>
            <person name="Treves H."/>
            <person name="Kedem I."/>
            <person name="Shotland Y."/>
            <person name="Kaplan A."/>
        </authorList>
    </citation>
    <scope>NUCLEOTIDE SEQUENCE</scope>
    <source>
        <strain evidence="2">1</strain>
    </source>
</reference>
<evidence type="ECO:0000313" key="3">
    <source>
        <dbReference type="Proteomes" id="UP001205105"/>
    </source>
</evidence>
<comment type="caution">
    <text evidence="2">The sequence shown here is derived from an EMBL/GenBank/DDBJ whole genome shotgun (WGS) entry which is preliminary data.</text>
</comment>
<dbReference type="EMBL" id="JADXDR010000137">
    <property type="protein sequence ID" value="KAI7838042.1"/>
    <property type="molecule type" value="Genomic_DNA"/>
</dbReference>
<sequence length="141" mass="15146">MARLLFSALAGEDFEEGLVDVMADVGADDTRAAVTQAVANAASSGATHARLPRSHRGGGGSAKGLITLLVLAHLVIVAYWAVMWLRQRRRQRTDGRQRSAVSTPKAVGCTYDWTPTVPQKLPTLPKIPNIQLINLPKAALH</sequence>
<protein>
    <submittedName>
        <fullName evidence="2">Uncharacterized protein</fullName>
    </submittedName>
</protein>